<keyword evidence="2" id="KW-0732">Signal</keyword>
<dbReference type="STRING" id="1042311.A0A2T3ZJY1"/>
<dbReference type="OrthoDB" id="4882181at2759"/>
<evidence type="ECO:0000256" key="1">
    <source>
        <dbReference type="SAM" id="MobiDB-lite"/>
    </source>
</evidence>
<evidence type="ECO:0000313" key="4">
    <source>
        <dbReference type="Proteomes" id="UP000240493"/>
    </source>
</evidence>
<dbReference type="EMBL" id="KZ679257">
    <property type="protein sequence ID" value="PTB45118.1"/>
    <property type="molecule type" value="Genomic_DNA"/>
</dbReference>
<evidence type="ECO:0000256" key="2">
    <source>
        <dbReference type="SAM" id="SignalP"/>
    </source>
</evidence>
<dbReference type="Proteomes" id="UP000240493">
    <property type="component" value="Unassembled WGS sequence"/>
</dbReference>
<reference evidence="3 4" key="1">
    <citation type="submission" date="2016-07" db="EMBL/GenBank/DDBJ databases">
        <title>Multiple horizontal gene transfer events from other fungi enriched the ability of initially mycotrophic Trichoderma (Ascomycota) to feed on dead plant biomass.</title>
        <authorList>
            <consortium name="DOE Joint Genome Institute"/>
            <person name="Aerts A."/>
            <person name="Atanasova L."/>
            <person name="Chenthamara K."/>
            <person name="Zhang J."/>
            <person name="Grujic M."/>
            <person name="Henrissat B."/>
            <person name="Kuo A."/>
            <person name="Salamov A."/>
            <person name="Lipzen A."/>
            <person name="Labutti K."/>
            <person name="Barry K."/>
            <person name="Miao Y."/>
            <person name="Rahimi M.J."/>
            <person name="Shen Q."/>
            <person name="Grigoriev I.V."/>
            <person name="Kubicek C.P."/>
            <person name="Druzhinina I.S."/>
        </authorList>
    </citation>
    <scope>NUCLEOTIDE SEQUENCE [LARGE SCALE GENOMIC DNA]</scope>
    <source>
        <strain evidence="3 4">CBS 433.97</strain>
    </source>
</reference>
<name>A0A2T3ZJY1_TRIA4</name>
<keyword evidence="4" id="KW-1185">Reference proteome</keyword>
<accession>A0A2T3ZJY1</accession>
<proteinExistence type="predicted"/>
<gene>
    <name evidence="3" type="ORF">M441DRAFT_54201</name>
</gene>
<dbReference type="AlphaFoldDB" id="A0A2T3ZJY1"/>
<evidence type="ECO:0000313" key="3">
    <source>
        <dbReference type="EMBL" id="PTB45118.1"/>
    </source>
</evidence>
<feature type="chain" id="PRO_5015709896" evidence="2">
    <location>
        <begin position="23"/>
        <end position="220"/>
    </location>
</feature>
<organism evidence="3 4">
    <name type="scientific">Trichoderma asperellum (strain ATCC 204424 / CBS 433.97 / NBRC 101777)</name>
    <dbReference type="NCBI Taxonomy" id="1042311"/>
    <lineage>
        <taxon>Eukaryota</taxon>
        <taxon>Fungi</taxon>
        <taxon>Dikarya</taxon>
        <taxon>Ascomycota</taxon>
        <taxon>Pezizomycotina</taxon>
        <taxon>Sordariomycetes</taxon>
        <taxon>Hypocreomycetidae</taxon>
        <taxon>Hypocreales</taxon>
        <taxon>Hypocreaceae</taxon>
        <taxon>Trichoderma</taxon>
    </lineage>
</organism>
<feature type="region of interest" description="Disordered" evidence="1">
    <location>
        <begin position="200"/>
        <end position="220"/>
    </location>
</feature>
<sequence>MKGFILRLVFLLVMAISPLVSAIRVPKKLRDGVYEISTRKFVRSKPYYVAHYDMEMYSAVNLTAKDNDDRGPLVSTRHRCSKVAAGHDSFNVTAARAMLSNWCAMYKPRVRSVVVAVQGDEVWYMCTYKRKHRSPALPEIPQSCAREEIDMVSDRFDRWCGQDKIAAVDIDDWTLTYGRTQREVSFCRKQKFRGTWLERKLSGIKGGPGPEEDGSEEEEE</sequence>
<feature type="compositionally biased region" description="Acidic residues" evidence="1">
    <location>
        <begin position="210"/>
        <end position="220"/>
    </location>
</feature>
<feature type="signal peptide" evidence="2">
    <location>
        <begin position="1"/>
        <end position="22"/>
    </location>
</feature>
<protein>
    <submittedName>
        <fullName evidence="3">Uncharacterized protein</fullName>
    </submittedName>
</protein>